<dbReference type="Pfam" id="PF20257">
    <property type="entry name" value="SAM_HAT_C"/>
    <property type="match status" value="1"/>
</dbReference>
<dbReference type="InterPro" id="IPR046470">
    <property type="entry name" value="SAM_HAT_C"/>
</dbReference>
<evidence type="ECO:0000313" key="5">
    <source>
        <dbReference type="EMBL" id="RFS47926.1"/>
    </source>
</evidence>
<comment type="similarity">
    <text evidence="2">Belongs to the SAM hydrolase / SAM-dependent halogenase family.</text>
</comment>
<keyword evidence="1" id="KW-0949">S-adenosyl-L-methionine</keyword>
<organism evidence="5 6">
    <name type="scientific">Micromonospora craniellae</name>
    <dbReference type="NCBI Taxonomy" id="2294034"/>
    <lineage>
        <taxon>Bacteria</taxon>
        <taxon>Bacillati</taxon>
        <taxon>Actinomycetota</taxon>
        <taxon>Actinomycetes</taxon>
        <taxon>Micromonosporales</taxon>
        <taxon>Micromonosporaceae</taxon>
        <taxon>Micromonospora</taxon>
    </lineage>
</organism>
<dbReference type="SUPFAM" id="SSF101852">
    <property type="entry name" value="Bacterial fluorinating enzyme, C-terminal domain"/>
    <property type="match status" value="1"/>
</dbReference>
<name>A0A372G576_9ACTN</name>
<keyword evidence="6" id="KW-1185">Reference proteome</keyword>
<dbReference type="Gene3D" id="2.40.30.90">
    <property type="entry name" value="Bacterial fluorinating enzyme like"/>
    <property type="match status" value="1"/>
</dbReference>
<dbReference type="Gene3D" id="3.40.50.10790">
    <property type="entry name" value="S-adenosyl-l-methionine hydroxide adenosyltransferase, N-terminal"/>
    <property type="match status" value="1"/>
</dbReference>
<dbReference type="PANTHER" id="PTHR35092">
    <property type="entry name" value="CHLORINASE MJ1651"/>
    <property type="match status" value="1"/>
</dbReference>
<dbReference type="InterPro" id="IPR046469">
    <property type="entry name" value="SAM_HAT_N"/>
</dbReference>
<dbReference type="AlphaFoldDB" id="A0A372G576"/>
<sequence>MDRVVSFTTDYGLTDGFVAACHGVIARLAPTVRVIDVTHLVPPGDVRRGATVLAQTVPYLPGGGVHLAVVDPGVGTARRGVALATPGGLLVGPDNGLLCDAADALGGVRAAVELTDPAWLATRVSATFHGRDVFAPVAARLATGAPMAQAGPAIDPGTLVRLPDPVVESTPDGFVAEVLTVDHFGNVQVAASADLLAPLPGRLHLRPQDTESVRVAVHGRTFGDAPVGGLVAHADSAGLVALSVNGGRAVDLLGVAPGRLLRVWAAPADEVPRATRP</sequence>
<feature type="domain" description="S-adenosyl-l-methionine hydroxide adenosyltransferase N-terminal" evidence="3">
    <location>
        <begin position="5"/>
        <end position="150"/>
    </location>
</feature>
<feature type="domain" description="S-adenosyl-l-methionine hydroxide adenosyltransferase C-terminal" evidence="4">
    <location>
        <begin position="176"/>
        <end position="259"/>
    </location>
</feature>
<protein>
    <recommendedName>
        <fullName evidence="7">SAM-dependent chlorinase/fluorinase</fullName>
    </recommendedName>
</protein>
<gene>
    <name evidence="5" type="ORF">D0Q02_04255</name>
</gene>
<evidence type="ECO:0000259" key="3">
    <source>
        <dbReference type="Pfam" id="PF01887"/>
    </source>
</evidence>
<evidence type="ECO:0008006" key="7">
    <source>
        <dbReference type="Google" id="ProtNLM"/>
    </source>
</evidence>
<dbReference type="InterPro" id="IPR023228">
    <property type="entry name" value="SAM_OH_AdoTrfase_N_sf"/>
</dbReference>
<accession>A0A372G576</accession>
<dbReference type="Pfam" id="PF01887">
    <property type="entry name" value="SAM_HAT_N"/>
    <property type="match status" value="1"/>
</dbReference>
<evidence type="ECO:0000256" key="2">
    <source>
        <dbReference type="ARBA" id="ARBA00024035"/>
    </source>
</evidence>
<comment type="caution">
    <text evidence="5">The sequence shown here is derived from an EMBL/GenBank/DDBJ whole genome shotgun (WGS) entry which is preliminary data.</text>
</comment>
<dbReference type="EMBL" id="QVFU01000002">
    <property type="protein sequence ID" value="RFS47926.1"/>
    <property type="molecule type" value="Genomic_DNA"/>
</dbReference>
<dbReference type="SUPFAM" id="SSF102522">
    <property type="entry name" value="Bacterial fluorinating enzyme, N-terminal domain"/>
    <property type="match status" value="1"/>
</dbReference>
<dbReference type="Proteomes" id="UP000262621">
    <property type="component" value="Unassembled WGS sequence"/>
</dbReference>
<dbReference type="OrthoDB" id="9792195at2"/>
<proteinExistence type="inferred from homology"/>
<reference evidence="5 6" key="1">
    <citation type="submission" date="2018-08" db="EMBL/GenBank/DDBJ databases">
        <title>Verrucosispora craniellae sp. nov., isolated from a marine sponge in the South China Sea.</title>
        <authorList>
            <person name="Li L."/>
            <person name="Lin H.W."/>
        </authorList>
    </citation>
    <scope>NUCLEOTIDE SEQUENCE [LARGE SCALE GENOMIC DNA]</scope>
    <source>
        <strain evidence="5 6">LHW63014</strain>
    </source>
</reference>
<dbReference type="InterPro" id="IPR002747">
    <property type="entry name" value="SAM_OH_AdoTrfase"/>
</dbReference>
<evidence type="ECO:0000259" key="4">
    <source>
        <dbReference type="Pfam" id="PF20257"/>
    </source>
</evidence>
<dbReference type="PIRSF" id="PIRSF006779">
    <property type="entry name" value="UCP006779"/>
    <property type="match status" value="1"/>
</dbReference>
<evidence type="ECO:0000313" key="6">
    <source>
        <dbReference type="Proteomes" id="UP000262621"/>
    </source>
</evidence>
<dbReference type="RefSeq" id="WP_117226798.1">
    <property type="nucleotide sequence ID" value="NZ_CP061725.1"/>
</dbReference>
<dbReference type="InterPro" id="IPR023227">
    <property type="entry name" value="SAM_OH_AdoTrfase_C_sf"/>
</dbReference>
<dbReference type="PANTHER" id="PTHR35092:SF1">
    <property type="entry name" value="CHLORINASE MJ1651"/>
    <property type="match status" value="1"/>
</dbReference>
<evidence type="ECO:0000256" key="1">
    <source>
        <dbReference type="ARBA" id="ARBA00022691"/>
    </source>
</evidence>